<evidence type="ECO:0000313" key="3">
    <source>
        <dbReference type="Proteomes" id="UP000001449"/>
    </source>
</evidence>
<dbReference type="PANTHER" id="PTHR13271:SF151">
    <property type="entry name" value="SET DOMAIN-CONTAINING PROTEIN 4"/>
    <property type="match status" value="1"/>
</dbReference>
<dbReference type="AlphaFoldDB" id="B5YP87"/>
<dbReference type="eggNOG" id="ENOG502SPP8">
    <property type="taxonomic scope" value="Eukaryota"/>
</dbReference>
<accession>B5YP87</accession>
<dbReference type="GO" id="GO:0016279">
    <property type="term" value="F:protein-lysine N-methyltransferase activity"/>
    <property type="evidence" value="ECO:0000318"/>
    <property type="project" value="GO_Central"/>
</dbReference>
<evidence type="ECO:0000259" key="1">
    <source>
        <dbReference type="PROSITE" id="PS50280"/>
    </source>
</evidence>
<dbReference type="PANTHER" id="PTHR13271">
    <property type="entry name" value="UNCHARACTERIZED PUTATIVE METHYLTRANSFERASE"/>
    <property type="match status" value="1"/>
</dbReference>
<organism evidence="2 3">
    <name type="scientific">Thalassiosira pseudonana</name>
    <name type="common">Marine diatom</name>
    <name type="synonym">Cyclotella nana</name>
    <dbReference type="NCBI Taxonomy" id="35128"/>
    <lineage>
        <taxon>Eukaryota</taxon>
        <taxon>Sar</taxon>
        <taxon>Stramenopiles</taxon>
        <taxon>Ochrophyta</taxon>
        <taxon>Bacillariophyta</taxon>
        <taxon>Coscinodiscophyceae</taxon>
        <taxon>Thalassiosirophycidae</taxon>
        <taxon>Thalassiosirales</taxon>
        <taxon>Thalassiosiraceae</taxon>
        <taxon>Thalassiosira</taxon>
    </lineage>
</organism>
<dbReference type="EMBL" id="CP001160">
    <property type="protein sequence ID" value="ACI64415.1"/>
    <property type="molecule type" value="Genomic_DNA"/>
</dbReference>
<dbReference type="PaxDb" id="35128-Thaps6693"/>
<dbReference type="HOGENOM" id="CLU_648134_0_0_1"/>
<dbReference type="RefSeq" id="XP_002295698.1">
    <property type="nucleotide sequence ID" value="XM_002295662.1"/>
</dbReference>
<reference evidence="2 3" key="2">
    <citation type="journal article" date="2008" name="Nature">
        <title>The Phaeodactylum genome reveals the evolutionary history of diatom genomes.</title>
        <authorList>
            <person name="Bowler C."/>
            <person name="Allen A.E."/>
            <person name="Badger J.H."/>
            <person name="Grimwood J."/>
            <person name="Jabbari K."/>
            <person name="Kuo A."/>
            <person name="Maheswari U."/>
            <person name="Martens C."/>
            <person name="Maumus F."/>
            <person name="Otillar R.P."/>
            <person name="Rayko E."/>
            <person name="Salamov A."/>
            <person name="Vandepoele K."/>
            <person name="Beszteri B."/>
            <person name="Gruber A."/>
            <person name="Heijde M."/>
            <person name="Katinka M."/>
            <person name="Mock T."/>
            <person name="Valentin K."/>
            <person name="Verret F."/>
            <person name="Berges J.A."/>
            <person name="Brownlee C."/>
            <person name="Cadoret J.P."/>
            <person name="Chiovitti A."/>
            <person name="Choi C.J."/>
            <person name="Coesel S."/>
            <person name="De Martino A."/>
            <person name="Detter J.C."/>
            <person name="Durkin C."/>
            <person name="Falciatore A."/>
            <person name="Fournet J."/>
            <person name="Haruta M."/>
            <person name="Huysman M.J."/>
            <person name="Jenkins B.D."/>
            <person name="Jiroutova K."/>
            <person name="Jorgensen R.E."/>
            <person name="Joubert Y."/>
            <person name="Kaplan A."/>
            <person name="Kroger N."/>
            <person name="Kroth P.G."/>
            <person name="La Roche J."/>
            <person name="Lindquist E."/>
            <person name="Lommer M."/>
            <person name="Martin-Jezequel V."/>
            <person name="Lopez P.J."/>
            <person name="Lucas S."/>
            <person name="Mangogna M."/>
            <person name="McGinnis K."/>
            <person name="Medlin L.K."/>
            <person name="Montsant A."/>
            <person name="Oudot-Le Secq M.P."/>
            <person name="Napoli C."/>
            <person name="Obornik M."/>
            <person name="Parker M.S."/>
            <person name="Petit J.L."/>
            <person name="Porcel B.M."/>
            <person name="Poulsen N."/>
            <person name="Robison M."/>
            <person name="Rychlewski L."/>
            <person name="Rynearson T.A."/>
            <person name="Schmutz J."/>
            <person name="Shapiro H."/>
            <person name="Siaut M."/>
            <person name="Stanley M."/>
            <person name="Sussman M.R."/>
            <person name="Taylor A.R."/>
            <person name="Vardi A."/>
            <person name="von Dassow P."/>
            <person name="Vyverman W."/>
            <person name="Willis A."/>
            <person name="Wyrwicz L.S."/>
            <person name="Rokhsar D.S."/>
            <person name="Weissenbach J."/>
            <person name="Armbrust E.V."/>
            <person name="Green B.R."/>
            <person name="Van de Peer Y."/>
            <person name="Grigoriev I.V."/>
        </authorList>
    </citation>
    <scope>NUCLEOTIDE SEQUENCE [LARGE SCALE GENOMIC DNA]</scope>
    <source>
        <strain evidence="2 3">CCMP1335</strain>
    </source>
</reference>
<keyword evidence="3" id="KW-1185">Reference proteome</keyword>
<dbReference type="GeneID" id="7446174"/>
<dbReference type="Gene3D" id="3.90.1410.10">
    <property type="entry name" value="set domain protein methyltransferase, domain 1"/>
    <property type="match status" value="1"/>
</dbReference>
<dbReference type="InterPro" id="IPR050600">
    <property type="entry name" value="SETD3_SETD6_MTase"/>
</dbReference>
<gene>
    <name evidence="2" type="ORF">THAPS_6693</name>
</gene>
<dbReference type="CDD" id="cd10527">
    <property type="entry name" value="SET_LSMT"/>
    <property type="match status" value="1"/>
</dbReference>
<dbReference type="InParanoid" id="B5YP87"/>
<protein>
    <recommendedName>
        <fullName evidence="1">SET domain-containing protein</fullName>
    </recommendedName>
</protein>
<dbReference type="SUPFAM" id="SSF82199">
    <property type="entry name" value="SET domain"/>
    <property type="match status" value="1"/>
</dbReference>
<sequence length="424" mass="47203">MCRLFKATPHDNLYLSTLPGGERGVRLYNPVKKGDVILSIPISSCFRDDEPPRWFEHGEDDGILEDEHDITDYERYNPSAWASRLAASVLDVMELNKDNTISNEDHDALKRGREMWQSFLPDKGMLRASLPVHWSEEVLSSAKCTALELAVDSAYFARANAVMNLRDEMSKVGGNDVTDLELKCHDALDVVQTRACRVERVDNKDGVQWGPPLRCLAPIFDFINHGSSLTMGKASANAAFAIEGEKLCDMDDAKLVVRAIRDVAEGEEVLMDYGESARPAWRCLHSYGFVPHYDPNAEIVDDEQVENVAELWMNGLRFEVDPQAIPFDLVEVAEAQVLMENESLDGEDVDDEDENVGLSPLVAKTIAKRASEAALHLLLVPEVTGSEEESPEFQHSVSLAAALRKSQYKVLESFAENLRGFSSS</sequence>
<feature type="domain" description="SET" evidence="1">
    <location>
        <begin position="11"/>
        <end position="274"/>
    </location>
</feature>
<proteinExistence type="predicted"/>
<name>B5YP87_THAPS</name>
<dbReference type="PROSITE" id="PS50280">
    <property type="entry name" value="SET"/>
    <property type="match status" value="1"/>
</dbReference>
<dbReference type="Pfam" id="PF00856">
    <property type="entry name" value="SET"/>
    <property type="match status" value="1"/>
</dbReference>
<dbReference type="InterPro" id="IPR001214">
    <property type="entry name" value="SET_dom"/>
</dbReference>
<dbReference type="OMA" id="DEPPRWF"/>
<reference evidence="2 3" key="1">
    <citation type="journal article" date="2004" name="Science">
        <title>The genome of the diatom Thalassiosira pseudonana: ecology, evolution, and metabolism.</title>
        <authorList>
            <person name="Armbrust E.V."/>
            <person name="Berges J.A."/>
            <person name="Bowler C."/>
            <person name="Green B.R."/>
            <person name="Martinez D."/>
            <person name="Putnam N.H."/>
            <person name="Zhou S."/>
            <person name="Allen A.E."/>
            <person name="Apt K.E."/>
            <person name="Bechner M."/>
            <person name="Brzezinski M.A."/>
            <person name="Chaal B.K."/>
            <person name="Chiovitti A."/>
            <person name="Davis A.K."/>
            <person name="Demarest M.S."/>
            <person name="Detter J.C."/>
            <person name="Glavina T."/>
            <person name="Goodstein D."/>
            <person name="Hadi M.Z."/>
            <person name="Hellsten U."/>
            <person name="Hildebrand M."/>
            <person name="Jenkins B.D."/>
            <person name="Jurka J."/>
            <person name="Kapitonov V.V."/>
            <person name="Kroger N."/>
            <person name="Lau W.W."/>
            <person name="Lane T.W."/>
            <person name="Larimer F.W."/>
            <person name="Lippmeier J.C."/>
            <person name="Lucas S."/>
            <person name="Medina M."/>
            <person name="Montsant A."/>
            <person name="Obornik M."/>
            <person name="Parker M.S."/>
            <person name="Palenik B."/>
            <person name="Pazour G.J."/>
            <person name="Richardson P.M."/>
            <person name="Rynearson T.A."/>
            <person name="Saito M.A."/>
            <person name="Schwartz D.C."/>
            <person name="Thamatrakoln K."/>
            <person name="Valentin K."/>
            <person name="Vardi A."/>
            <person name="Wilkerson F.P."/>
            <person name="Rokhsar D.S."/>
        </authorList>
    </citation>
    <scope>NUCLEOTIDE SEQUENCE [LARGE SCALE GENOMIC DNA]</scope>
    <source>
        <strain evidence="2 3">CCMP1335</strain>
    </source>
</reference>
<dbReference type="KEGG" id="tps:THAPS_6693"/>
<dbReference type="InterPro" id="IPR046341">
    <property type="entry name" value="SET_dom_sf"/>
</dbReference>
<evidence type="ECO:0000313" key="2">
    <source>
        <dbReference type="EMBL" id="ACI64415.1"/>
    </source>
</evidence>
<dbReference type="Proteomes" id="UP000001449">
    <property type="component" value="Chromosome 7"/>
</dbReference>